<dbReference type="PANTHER" id="PTHR43685:SF2">
    <property type="entry name" value="GLYCOSYLTRANSFERASE 2-LIKE DOMAIN-CONTAINING PROTEIN"/>
    <property type="match status" value="1"/>
</dbReference>
<evidence type="ECO:0000259" key="1">
    <source>
        <dbReference type="Pfam" id="PF00535"/>
    </source>
</evidence>
<dbReference type="Proteomes" id="UP000577891">
    <property type="component" value="Unassembled WGS sequence"/>
</dbReference>
<reference evidence="2 3" key="1">
    <citation type="submission" date="2020-04" db="EMBL/GenBank/DDBJ databases">
        <title>Description of novel Gluconacetobacter.</title>
        <authorList>
            <person name="Sombolestani A."/>
        </authorList>
    </citation>
    <scope>NUCLEOTIDE SEQUENCE [LARGE SCALE GENOMIC DNA]</scope>
    <source>
        <strain evidence="2 3">LMG 27724</strain>
    </source>
</reference>
<dbReference type="GO" id="GO:0016740">
    <property type="term" value="F:transferase activity"/>
    <property type="evidence" value="ECO:0007669"/>
    <property type="project" value="UniProtKB-KW"/>
</dbReference>
<sequence>MTGTFSVLIPVYNAAGFVERAVESVVAQRLPATEILVIDDCSTDTTCAVVEELARRHPTIRLLRTERNGGPAAARNAGIAQAAGDWIAILDADDAYAPDRLDAVANALAHDPAIDIVADDLLYYDAAARRVTGRAMGPGVASAGVITVSDYLAHNLADGQGLDWGLLKPVIRREILIRSGIRYPADQRHGEDFTFMVRLLLHGARLQILDSAHYLYTQREGAISRRASGMTRTTIAYDALARSALDLAGDPAVDGAPDLAALLRRRAEGLRRLDDAHFFSQAVRRGAVGALAARALRHPSFVPRMGWQVARAMRRRVLQWRAARAGTVPLPSDRQGMSPS</sequence>
<gene>
    <name evidence="2" type="ORF">HLH35_09660</name>
</gene>
<feature type="domain" description="Glycosyltransferase 2-like" evidence="1">
    <location>
        <begin position="6"/>
        <end position="117"/>
    </location>
</feature>
<dbReference type="Gene3D" id="3.90.550.10">
    <property type="entry name" value="Spore Coat Polysaccharide Biosynthesis Protein SpsA, Chain A"/>
    <property type="match status" value="1"/>
</dbReference>
<evidence type="ECO:0000313" key="2">
    <source>
        <dbReference type="EMBL" id="MBB2172378.1"/>
    </source>
</evidence>
<name>A0A7W4P211_9PROT</name>
<protein>
    <submittedName>
        <fullName evidence="2">Glycosyltransferase family 2 protein</fullName>
    </submittedName>
</protein>
<evidence type="ECO:0000313" key="3">
    <source>
        <dbReference type="Proteomes" id="UP000577891"/>
    </source>
</evidence>
<dbReference type="InterPro" id="IPR001173">
    <property type="entry name" value="Glyco_trans_2-like"/>
</dbReference>
<dbReference type="SUPFAM" id="SSF53448">
    <property type="entry name" value="Nucleotide-diphospho-sugar transferases"/>
    <property type="match status" value="1"/>
</dbReference>
<dbReference type="InterPro" id="IPR050834">
    <property type="entry name" value="Glycosyltransf_2"/>
</dbReference>
<accession>A0A7W4P211</accession>
<dbReference type="CDD" id="cd00761">
    <property type="entry name" value="Glyco_tranf_GTA_type"/>
    <property type="match status" value="1"/>
</dbReference>
<comment type="caution">
    <text evidence="2">The sequence shown here is derived from an EMBL/GenBank/DDBJ whole genome shotgun (WGS) entry which is preliminary data.</text>
</comment>
<organism evidence="2 3">
    <name type="scientific">Gluconacetobacter asukensis</name>
    <dbReference type="NCBI Taxonomy" id="1017181"/>
    <lineage>
        <taxon>Bacteria</taxon>
        <taxon>Pseudomonadati</taxon>
        <taxon>Pseudomonadota</taxon>
        <taxon>Alphaproteobacteria</taxon>
        <taxon>Acetobacterales</taxon>
        <taxon>Acetobacteraceae</taxon>
        <taxon>Gluconacetobacter</taxon>
    </lineage>
</organism>
<dbReference type="EMBL" id="JABEQE010000007">
    <property type="protein sequence ID" value="MBB2172378.1"/>
    <property type="molecule type" value="Genomic_DNA"/>
</dbReference>
<dbReference type="AlphaFoldDB" id="A0A7W4P211"/>
<dbReference type="RefSeq" id="WP_182978940.1">
    <property type="nucleotide sequence ID" value="NZ_BAABGB010000058.1"/>
</dbReference>
<keyword evidence="3" id="KW-1185">Reference proteome</keyword>
<dbReference type="InterPro" id="IPR029044">
    <property type="entry name" value="Nucleotide-diphossugar_trans"/>
</dbReference>
<keyword evidence="2" id="KW-0808">Transferase</keyword>
<dbReference type="PANTHER" id="PTHR43685">
    <property type="entry name" value="GLYCOSYLTRANSFERASE"/>
    <property type="match status" value="1"/>
</dbReference>
<dbReference type="Pfam" id="PF00535">
    <property type="entry name" value="Glycos_transf_2"/>
    <property type="match status" value="1"/>
</dbReference>
<proteinExistence type="predicted"/>